<feature type="domain" description="Gla" evidence="4">
    <location>
        <begin position="20"/>
        <end position="66"/>
    </location>
</feature>
<dbReference type="SUPFAM" id="SSF57630">
    <property type="entry name" value="GLA-domain"/>
    <property type="match status" value="1"/>
</dbReference>
<organism evidence="5 6">
    <name type="scientific">Megalops atlanticus</name>
    <name type="common">Tarpon</name>
    <name type="synonym">Clupea gigantea</name>
    <dbReference type="NCBI Taxonomy" id="7932"/>
    <lineage>
        <taxon>Eukaryota</taxon>
        <taxon>Metazoa</taxon>
        <taxon>Chordata</taxon>
        <taxon>Craniata</taxon>
        <taxon>Vertebrata</taxon>
        <taxon>Euteleostomi</taxon>
        <taxon>Actinopterygii</taxon>
        <taxon>Neopterygii</taxon>
        <taxon>Teleostei</taxon>
        <taxon>Elopiformes</taxon>
        <taxon>Megalopidae</taxon>
        <taxon>Megalops</taxon>
    </lineage>
</organism>
<feature type="region of interest" description="Disordered" evidence="2">
    <location>
        <begin position="135"/>
        <end position="238"/>
    </location>
</feature>
<dbReference type="PRINTS" id="PR00001">
    <property type="entry name" value="GLABLOOD"/>
</dbReference>
<dbReference type="Gene3D" id="4.10.740.10">
    <property type="entry name" value="Coagulation Factor IX"/>
    <property type="match status" value="1"/>
</dbReference>
<dbReference type="InterPro" id="IPR017857">
    <property type="entry name" value="Coagulation_fac-like_Gla_dom"/>
</dbReference>
<dbReference type="AlphaFoldDB" id="A0A9D3TB23"/>
<reference evidence="5" key="1">
    <citation type="submission" date="2021-01" db="EMBL/GenBank/DDBJ databases">
        <authorList>
            <person name="Zahm M."/>
            <person name="Roques C."/>
            <person name="Cabau C."/>
            <person name="Klopp C."/>
            <person name="Donnadieu C."/>
            <person name="Jouanno E."/>
            <person name="Lampietro C."/>
            <person name="Louis A."/>
            <person name="Herpin A."/>
            <person name="Echchiki A."/>
            <person name="Berthelot C."/>
            <person name="Parey E."/>
            <person name="Roest-Crollius H."/>
            <person name="Braasch I."/>
            <person name="Postlethwait J."/>
            <person name="Bobe J."/>
            <person name="Montfort J."/>
            <person name="Bouchez O."/>
            <person name="Begum T."/>
            <person name="Mejri S."/>
            <person name="Adams A."/>
            <person name="Chen W.-J."/>
            <person name="Guiguen Y."/>
        </authorList>
    </citation>
    <scope>NUCLEOTIDE SEQUENCE</scope>
    <source>
        <strain evidence="5">YG-15Mar2019-1</strain>
        <tissue evidence="5">Brain</tissue>
    </source>
</reference>
<accession>A0A9D3TB23</accession>
<dbReference type="PROSITE" id="PS00011">
    <property type="entry name" value="GLA_1"/>
    <property type="match status" value="1"/>
</dbReference>
<dbReference type="GO" id="GO:0005615">
    <property type="term" value="C:extracellular space"/>
    <property type="evidence" value="ECO:0007669"/>
    <property type="project" value="TreeGrafter"/>
</dbReference>
<keyword evidence="1" id="KW-1015">Disulfide bond</keyword>
<dbReference type="InterPro" id="IPR050442">
    <property type="entry name" value="Peptidase_S1_coag_factors"/>
</dbReference>
<dbReference type="Pfam" id="PF00594">
    <property type="entry name" value="Gla"/>
    <property type="match status" value="1"/>
</dbReference>
<evidence type="ECO:0000256" key="3">
    <source>
        <dbReference type="SAM" id="Phobius"/>
    </source>
</evidence>
<evidence type="ECO:0000313" key="5">
    <source>
        <dbReference type="EMBL" id="KAG7484734.1"/>
    </source>
</evidence>
<dbReference type="PANTHER" id="PTHR24278">
    <property type="entry name" value="COAGULATION FACTOR"/>
    <property type="match status" value="1"/>
</dbReference>
<keyword evidence="3" id="KW-0812">Transmembrane</keyword>
<dbReference type="PANTHER" id="PTHR24278:SF39">
    <property type="entry name" value="TRANSMEMBRANE GAMMA-CARBOXYGLUTAMIC ACID PROTEIN 3"/>
    <property type="match status" value="1"/>
</dbReference>
<name>A0A9D3TB23_MEGAT</name>
<feature type="compositionally biased region" description="Pro residues" evidence="2">
    <location>
        <begin position="191"/>
        <end position="204"/>
    </location>
</feature>
<sequence>MAEAFLNEKDAHSLLKRFPRANGFLEELRQDNIERECMEESCSFEEAKEVFENKERTMEFWKLYTVNDRTETRSERTDTVYMVVPLLGVALLIIIALFLIWRCQLQKATRRRPAYTQNRYLANRNSRSLPRILVHRDSPSHSDSQHPEPPSSRAAVVSGGGGGGSAVSAPPDPHPHPRRTAAPSTFRTPPFRWPPACRAPPRPPSYEEVTGHLESSSDETTAPYSDPPPKYEEIVKQK</sequence>
<feature type="transmembrane region" description="Helical" evidence="3">
    <location>
        <begin position="80"/>
        <end position="101"/>
    </location>
</feature>
<dbReference type="Proteomes" id="UP001046870">
    <property type="component" value="Chromosome 3"/>
</dbReference>
<dbReference type="PROSITE" id="PS50998">
    <property type="entry name" value="GLA_2"/>
    <property type="match status" value="1"/>
</dbReference>
<evidence type="ECO:0000256" key="1">
    <source>
        <dbReference type="ARBA" id="ARBA00023157"/>
    </source>
</evidence>
<evidence type="ECO:0000259" key="4">
    <source>
        <dbReference type="PROSITE" id="PS50998"/>
    </source>
</evidence>
<dbReference type="OrthoDB" id="9379732at2759"/>
<protein>
    <recommendedName>
        <fullName evidence="4">Gla domain-containing protein</fullName>
    </recommendedName>
</protein>
<evidence type="ECO:0000313" key="6">
    <source>
        <dbReference type="Proteomes" id="UP001046870"/>
    </source>
</evidence>
<keyword evidence="3" id="KW-0472">Membrane</keyword>
<dbReference type="GO" id="GO:0005509">
    <property type="term" value="F:calcium ion binding"/>
    <property type="evidence" value="ECO:0007669"/>
    <property type="project" value="InterPro"/>
</dbReference>
<dbReference type="InterPro" id="IPR000294">
    <property type="entry name" value="GLA_domain"/>
</dbReference>
<dbReference type="FunFam" id="4.10.740.10:FF:000001">
    <property type="entry name" value="vitamin K-dependent protein S"/>
    <property type="match status" value="1"/>
</dbReference>
<keyword evidence="3" id="KW-1133">Transmembrane helix</keyword>
<feature type="compositionally biased region" description="Basic and acidic residues" evidence="2">
    <location>
        <begin position="135"/>
        <end position="146"/>
    </location>
</feature>
<comment type="caution">
    <text evidence="5">The sequence shown here is derived from an EMBL/GenBank/DDBJ whole genome shotgun (WGS) entry which is preliminary data.</text>
</comment>
<gene>
    <name evidence="5" type="ORF">MATL_G00053040</name>
</gene>
<feature type="compositionally biased region" description="Basic and acidic residues" evidence="2">
    <location>
        <begin position="229"/>
        <end position="238"/>
    </location>
</feature>
<dbReference type="EMBL" id="JAFDVH010000003">
    <property type="protein sequence ID" value="KAG7484734.1"/>
    <property type="molecule type" value="Genomic_DNA"/>
</dbReference>
<dbReference type="SMART" id="SM00069">
    <property type="entry name" value="GLA"/>
    <property type="match status" value="1"/>
</dbReference>
<dbReference type="InterPro" id="IPR035972">
    <property type="entry name" value="GLA-like_dom_SF"/>
</dbReference>
<evidence type="ECO:0000256" key="2">
    <source>
        <dbReference type="SAM" id="MobiDB-lite"/>
    </source>
</evidence>
<keyword evidence="6" id="KW-1185">Reference proteome</keyword>
<proteinExistence type="predicted"/>